<dbReference type="AlphaFoldDB" id="A0A381V5J5"/>
<organism evidence="1">
    <name type="scientific">marine metagenome</name>
    <dbReference type="NCBI Taxonomy" id="408172"/>
    <lineage>
        <taxon>unclassified sequences</taxon>
        <taxon>metagenomes</taxon>
        <taxon>ecological metagenomes</taxon>
    </lineage>
</organism>
<name>A0A381V5J5_9ZZZZ</name>
<reference evidence="1" key="1">
    <citation type="submission" date="2018-05" db="EMBL/GenBank/DDBJ databases">
        <authorList>
            <person name="Lanie J.A."/>
            <person name="Ng W.-L."/>
            <person name="Kazmierczak K.M."/>
            <person name="Andrzejewski T.M."/>
            <person name="Davidsen T.M."/>
            <person name="Wayne K.J."/>
            <person name="Tettelin H."/>
            <person name="Glass J.I."/>
            <person name="Rusch D."/>
            <person name="Podicherti R."/>
            <person name="Tsui H.-C.T."/>
            <person name="Winkler M.E."/>
        </authorList>
    </citation>
    <scope>NUCLEOTIDE SEQUENCE</scope>
</reference>
<dbReference type="EMBL" id="UINC01007909">
    <property type="protein sequence ID" value="SVA35625.1"/>
    <property type="molecule type" value="Genomic_DNA"/>
</dbReference>
<sequence>MLDYREKHISEYECYTLLSGRDIYGLKVNNIDYFEELERKFLNDYNLKEHDIKFDKGLMHYPRGGGIDPHLDRPYSHSTCVIIFPIQVSTPMKFHEYVGDEEDMDIVHRQNLWLNNIGMELAVPLDRPTVVNTDFLHSAKSDKTFRILMKWNVKSLEFYDLIKIMKEKNA</sequence>
<evidence type="ECO:0000313" key="1">
    <source>
        <dbReference type="EMBL" id="SVA35625.1"/>
    </source>
</evidence>
<protein>
    <submittedName>
        <fullName evidence="1">Uncharacterized protein</fullName>
    </submittedName>
</protein>
<accession>A0A381V5J5</accession>
<proteinExistence type="predicted"/>
<gene>
    <name evidence="1" type="ORF">METZ01_LOCUS88479</name>
</gene>